<organism evidence="17 18">
    <name type="scientific">Dispira parvispora</name>
    <dbReference type="NCBI Taxonomy" id="1520584"/>
    <lineage>
        <taxon>Eukaryota</taxon>
        <taxon>Fungi</taxon>
        <taxon>Fungi incertae sedis</taxon>
        <taxon>Zoopagomycota</taxon>
        <taxon>Kickxellomycotina</taxon>
        <taxon>Dimargaritomycetes</taxon>
        <taxon>Dimargaritales</taxon>
        <taxon>Dimargaritaceae</taxon>
        <taxon>Dispira</taxon>
    </lineage>
</organism>
<protein>
    <recommendedName>
        <fullName evidence="16">ADP/ATP translocase</fullName>
    </recommendedName>
    <alternativeName>
        <fullName evidence="16">ADP,ATP carrier protein</fullName>
    </alternativeName>
</protein>
<keyword evidence="4 15" id="KW-0813">Transport</keyword>
<evidence type="ECO:0000313" key="17">
    <source>
        <dbReference type="EMBL" id="KAJ1967957.1"/>
    </source>
</evidence>
<keyword evidence="10" id="KW-0496">Mitochondrion</keyword>
<dbReference type="GO" id="GO:0005471">
    <property type="term" value="F:ATP:ADP antiporter activity"/>
    <property type="evidence" value="ECO:0007669"/>
    <property type="project" value="UniProtKB-UniRule"/>
</dbReference>
<keyword evidence="5" id="KW-0050">Antiport</keyword>
<feature type="transmembrane region" description="Helical" evidence="16">
    <location>
        <begin position="217"/>
        <end position="239"/>
    </location>
</feature>
<dbReference type="GO" id="GO:0140021">
    <property type="term" value="P:mitochondrial ADP transmembrane transport"/>
    <property type="evidence" value="ECO:0007669"/>
    <property type="project" value="InterPro"/>
</dbReference>
<feature type="repeat" description="Solcar" evidence="14">
    <location>
        <begin position="14"/>
        <end position="106"/>
    </location>
</feature>
<comment type="catalytic activity">
    <reaction evidence="12">
        <text>ADP(in) + ATP(out) = ADP(out) + ATP(in)</text>
        <dbReference type="Rhea" id="RHEA:34999"/>
        <dbReference type="ChEBI" id="CHEBI:30616"/>
        <dbReference type="ChEBI" id="CHEBI:456216"/>
    </reaction>
    <physiologicalReaction direction="left-to-right" evidence="12">
        <dbReference type="Rhea" id="RHEA:35000"/>
    </physiologicalReaction>
</comment>
<keyword evidence="11 14" id="KW-0472">Membrane</keyword>
<comment type="caution">
    <text evidence="17">The sequence shown here is derived from an EMBL/GenBank/DDBJ whole genome shotgun (WGS) entry which is preliminary data.</text>
</comment>
<evidence type="ECO:0000256" key="8">
    <source>
        <dbReference type="ARBA" id="ARBA00022792"/>
    </source>
</evidence>
<dbReference type="OrthoDB" id="270584at2759"/>
<dbReference type="GO" id="GO:0005743">
    <property type="term" value="C:mitochondrial inner membrane"/>
    <property type="evidence" value="ECO:0007669"/>
    <property type="project" value="UniProtKB-SubCell"/>
</dbReference>
<dbReference type="GO" id="GO:1990544">
    <property type="term" value="P:mitochondrial ATP transmembrane transport"/>
    <property type="evidence" value="ECO:0007669"/>
    <property type="project" value="InterPro"/>
</dbReference>
<evidence type="ECO:0000256" key="3">
    <source>
        <dbReference type="ARBA" id="ARBA00011245"/>
    </source>
</evidence>
<dbReference type="EMBL" id="JANBPY010000254">
    <property type="protein sequence ID" value="KAJ1967957.1"/>
    <property type="molecule type" value="Genomic_DNA"/>
</dbReference>
<dbReference type="InterPro" id="IPR002067">
    <property type="entry name" value="MCP"/>
</dbReference>
<proteinExistence type="inferred from homology"/>
<comment type="similarity">
    <text evidence="2 15">Belongs to the mitochondrial carrier (TC 2.A.29) family.</text>
</comment>
<dbReference type="Proteomes" id="UP001150925">
    <property type="component" value="Unassembled WGS sequence"/>
</dbReference>
<dbReference type="Pfam" id="PF00153">
    <property type="entry name" value="Mito_carr"/>
    <property type="match status" value="3"/>
</dbReference>
<comment type="subunit">
    <text evidence="3 16">Monomer.</text>
</comment>
<name>A0A9W8AYS2_9FUNG</name>
<comment type="function">
    <text evidence="13">ADP:ATP antiporter that mediates import of ADP into the mitochondrial matrix for ATP synthesis, and export of ATP out to fuel the cell. Cycles between the cytoplasmic-open state (c-state) and the matrix-open state (m-state): operates by the alternating access mechanism with a single substrate-binding site intermittently exposed to either the cytosolic (c-state) or matrix (m-state) side of the inner mitochondrial membrane.</text>
</comment>
<dbReference type="SUPFAM" id="SSF103506">
    <property type="entry name" value="Mitochondrial carrier"/>
    <property type="match status" value="1"/>
</dbReference>
<evidence type="ECO:0000256" key="15">
    <source>
        <dbReference type="RuleBase" id="RU000488"/>
    </source>
</evidence>
<evidence type="ECO:0000256" key="4">
    <source>
        <dbReference type="ARBA" id="ARBA00022448"/>
    </source>
</evidence>
<evidence type="ECO:0000256" key="6">
    <source>
        <dbReference type="ARBA" id="ARBA00022692"/>
    </source>
</evidence>
<evidence type="ECO:0000256" key="13">
    <source>
        <dbReference type="ARBA" id="ARBA00045250"/>
    </source>
</evidence>
<evidence type="ECO:0000256" key="12">
    <source>
        <dbReference type="ARBA" id="ARBA00024143"/>
    </source>
</evidence>
<comment type="caution">
    <text evidence="16">Lacks conserved residue(s) required for the propagation of feature annotation.</text>
</comment>
<evidence type="ECO:0000256" key="1">
    <source>
        <dbReference type="ARBA" id="ARBA00004448"/>
    </source>
</evidence>
<keyword evidence="7" id="KW-0677">Repeat</keyword>
<keyword evidence="9 16" id="KW-1133">Transmembrane helix</keyword>
<keyword evidence="6 14" id="KW-0812">Transmembrane</keyword>
<evidence type="ECO:0000256" key="14">
    <source>
        <dbReference type="PROSITE-ProRule" id="PRU00282"/>
    </source>
</evidence>
<evidence type="ECO:0000256" key="5">
    <source>
        <dbReference type="ARBA" id="ARBA00022449"/>
    </source>
</evidence>
<dbReference type="PROSITE" id="PS50920">
    <property type="entry name" value="SOLCAR"/>
    <property type="match status" value="3"/>
</dbReference>
<keyword evidence="18" id="KW-1185">Reference proteome</keyword>
<dbReference type="InterPro" id="IPR002113">
    <property type="entry name" value="ADT_euk_type"/>
</dbReference>
<dbReference type="InterPro" id="IPR018108">
    <property type="entry name" value="MCP_transmembrane"/>
</dbReference>
<sequence>MASQKQQTATDQVVAFGKDLLAGGVSAGVSKTVVAPIERVKLLLQVQASSTQIAKEKQYKGIMDAFRRIPAEQGFGSLWRGNMSNVIRYFPTQALNFAFKDKYKAIFQRYDPKTDFWKFFAGNLASGGAAGATSLLFVYPLDFARTRMAVDIGTGGNRQFTGLGHCISTIYKADGFKGLYQGFGVSVAGIIVYRAAYFGGFDTAKSILFADKAKKPAIWQTWMVAQTVTVLAGMISYPMDTVRRRMMMQAGRGEVLYTSTVDCFIKLLRAEGAKAFFHGGFSNIIRGTGGALVLVLYDEIQAALGIKKN</sequence>
<evidence type="ECO:0000256" key="11">
    <source>
        <dbReference type="ARBA" id="ARBA00023136"/>
    </source>
</evidence>
<feature type="transmembrane region" description="Helical" evidence="16">
    <location>
        <begin position="178"/>
        <end position="197"/>
    </location>
</feature>
<comment type="subcellular location">
    <subcellularLocation>
        <location evidence="16">Membrane</location>
        <topology evidence="16">Multi-pass membrane protein</topology>
    </subcellularLocation>
    <subcellularLocation>
        <location evidence="1">Mitochondrion inner membrane</location>
        <topology evidence="1">Multi-pass membrane protein</topology>
    </subcellularLocation>
</comment>
<feature type="repeat" description="Solcar" evidence="14">
    <location>
        <begin position="220"/>
        <end position="303"/>
    </location>
</feature>
<keyword evidence="8" id="KW-0999">Mitochondrion inner membrane</keyword>
<accession>A0A9W8AYS2</accession>
<evidence type="ECO:0000256" key="7">
    <source>
        <dbReference type="ARBA" id="ARBA00022737"/>
    </source>
</evidence>
<evidence type="ECO:0000256" key="10">
    <source>
        <dbReference type="ARBA" id="ARBA00023128"/>
    </source>
</evidence>
<evidence type="ECO:0000256" key="2">
    <source>
        <dbReference type="ARBA" id="ARBA00006375"/>
    </source>
</evidence>
<dbReference type="PANTHER" id="PTHR45635:SF14">
    <property type="entry name" value="ADP_ATP TRANSLOCASE"/>
    <property type="match status" value="1"/>
</dbReference>
<dbReference type="FunFam" id="1.50.40.10:FF:000002">
    <property type="entry name" value="Putative ADP/ATP translocase 2-like"/>
    <property type="match status" value="1"/>
</dbReference>
<dbReference type="PANTHER" id="PTHR45635">
    <property type="entry name" value="ADP,ATP CARRIER PROTEIN 1-RELATED-RELATED"/>
    <property type="match status" value="1"/>
</dbReference>
<reference evidence="17" key="1">
    <citation type="submission" date="2022-07" db="EMBL/GenBank/DDBJ databases">
        <title>Phylogenomic reconstructions and comparative analyses of Kickxellomycotina fungi.</title>
        <authorList>
            <person name="Reynolds N.K."/>
            <person name="Stajich J.E."/>
            <person name="Barry K."/>
            <person name="Grigoriev I.V."/>
            <person name="Crous P."/>
            <person name="Smith M.E."/>
        </authorList>
    </citation>
    <scope>NUCLEOTIDE SEQUENCE</scope>
    <source>
        <strain evidence="17">RSA 1196</strain>
    </source>
</reference>
<evidence type="ECO:0000313" key="18">
    <source>
        <dbReference type="Proteomes" id="UP001150925"/>
    </source>
</evidence>
<dbReference type="PRINTS" id="PR00926">
    <property type="entry name" value="MITOCARRIER"/>
</dbReference>
<evidence type="ECO:0000256" key="9">
    <source>
        <dbReference type="ARBA" id="ARBA00022989"/>
    </source>
</evidence>
<evidence type="ECO:0000256" key="16">
    <source>
        <dbReference type="RuleBase" id="RU368008"/>
    </source>
</evidence>
<dbReference type="AlphaFoldDB" id="A0A9W8AYS2"/>
<dbReference type="InterPro" id="IPR023395">
    <property type="entry name" value="MCP_dom_sf"/>
</dbReference>
<feature type="repeat" description="Solcar" evidence="14">
    <location>
        <begin position="118"/>
        <end position="207"/>
    </location>
</feature>
<dbReference type="PRINTS" id="PR00927">
    <property type="entry name" value="ADPTRNSLCASE"/>
</dbReference>
<comment type="function">
    <text evidence="16">Catalyzes the exchange of ADP and ATP across the membrane.</text>
</comment>
<gene>
    <name evidence="17" type="primary">PET9</name>
    <name evidence="17" type="ORF">IWQ62_001541</name>
</gene>
<dbReference type="Gene3D" id="1.50.40.10">
    <property type="entry name" value="Mitochondrial carrier domain"/>
    <property type="match status" value="1"/>
</dbReference>